<dbReference type="SMART" id="SM00644">
    <property type="entry name" value="Ami_2"/>
    <property type="match status" value="1"/>
</dbReference>
<dbReference type="Pfam" id="PF13457">
    <property type="entry name" value="GW"/>
    <property type="match status" value="3"/>
</dbReference>
<dbReference type="EC" id="3.2.1.96" evidence="7"/>
<accession>A0ABT4YFD5</accession>
<feature type="compositionally biased region" description="Basic and acidic residues" evidence="16">
    <location>
        <begin position="28"/>
        <end position="40"/>
    </location>
</feature>
<evidence type="ECO:0000256" key="9">
    <source>
        <dbReference type="ARBA" id="ARBA00022525"/>
    </source>
</evidence>
<evidence type="ECO:0000256" key="7">
    <source>
        <dbReference type="ARBA" id="ARBA00012566"/>
    </source>
</evidence>
<feature type="compositionally biased region" description="Acidic residues" evidence="16">
    <location>
        <begin position="241"/>
        <end position="251"/>
    </location>
</feature>
<sequence length="1310" mass="146809">MKYKNRLIVPTLISTALFGTALNAEAEEMSKESQETHIEAETVEAQTTEETQKTEEQPPYINPEDVKPAEEATQEEAPSVEEEPAQVSIEEEETVETLEEPSVESTEDEASQATPVTTSEDTSTEESVNGPVEAAGSEENIEPDPVEEEAQTLSETSSEDEVQQENEPAVETVIDDNEVDAEQASSGTDEEQSTESVKEDPEASPSEEEDGAEASNPQTEAPTTEEAEPETEPDHDKSTEETSEPIEDDVLNDAGNDGAEVTEDQGPKADASESKDEVGKEVDTEDRESPEDDLEQTADDDAPDDEQSDESEVTEDEDPEADEEETDHEGSEEELSKEAEAIKEDADDIVVDEAMEEELLTMLKTYDIEMDESKSFFTSAASAQPMTLAQAVGNINDYIKQNGFEAPRITYNHIAGLPKYNYRNGIGKPEGVVLHETANDYSTINGEINWMSRNYNNAFVHAFVDKDNIIQVADTDHLAWGAGPNANPRFMHVELVRHDNKHDFAKSINNYTDYIANLLYKYKLPVDSAEADADGTLWSHNAISTHLGGTNHIDPYTYFDKFGYSYKDVEALIEEKYMDLYNKTTTPKVTMPISTEEAKYVGRIHDSNKGLYESVTDVKTHSTDKYLNQTFYVKRKATYNYDDYYLVQSDMEQGYLGWVHEDDLRKLERSEESPFEGTFNVDENPGYFFDVPWGTNQQNTYLNKFEKEVFNASKIMRIDNTDYIYGSFNNVHGWVKLSDMVEHNPEKHSSTSIKPVYETISYAARIADRNNSGLRSPVTSTNSVSASFLLDKTIFIESEASYGGEKFYRVHSGYEGAMQGWMKAKDLNLWAINEKTPKKALFELSTTNGALLSQPWGTEKQHIKSLTSYQKGSFFQAEKMMHLGALTFYYGKIGNDTGWIQDNKVKEVTPMYNNVSLAAKIASKDNSGLRSPVTSPDSVSASFLLDRTIFIESEASYGNEKFYRVHSGYGDSMQGWMNAKDLRLWNLSEEKTNTQSYELSRRTGGLLTDPWGTEKQYISPLSSYESGTIFQSQKSIKLGALTFHYGKLGNDYGWIQNTKIKSYTPSTPSPVINEVKYGISLDEAVDIQMNLRAKPQAWVSGGGWRDATRSEVEHYINPANHTTDVWDYTYLDLNRAQNISTVELNNKLLNNKGILDNQGTAFLQAANTHGVNEVYLISHALHETGNGTSQLAQGVRLDANGNISSNGKLYYNMYGIAAYDHNPVLEGARYAQRMGWDTPAKAVIGGAQFISGGYFNRGQNTLYAMRWNPANPGTYQYATDVNWAYATARNLKNYYDQLGIRGQYYTRYTF</sequence>
<evidence type="ECO:0000256" key="16">
    <source>
        <dbReference type="SAM" id="MobiDB-lite"/>
    </source>
</evidence>
<evidence type="ECO:0000256" key="13">
    <source>
        <dbReference type="ARBA" id="ARBA00023268"/>
    </source>
</evidence>
<feature type="compositionally biased region" description="Acidic residues" evidence="16">
    <location>
        <begin position="283"/>
        <end position="333"/>
    </location>
</feature>
<feature type="signal peptide" evidence="17">
    <location>
        <begin position="1"/>
        <end position="26"/>
    </location>
</feature>
<protein>
    <recommendedName>
        <fullName evidence="8">Bifunctional autolysin</fullName>
        <ecNumber evidence="7">3.2.1.96</ecNumber>
        <ecNumber evidence="6">3.5.1.28</ecNumber>
    </recommendedName>
</protein>
<comment type="catalytic activity">
    <reaction evidence="1">
        <text>Hydrolyzes the link between N-acetylmuramoyl residues and L-amino acid residues in certain cell-wall glycopeptides.</text>
        <dbReference type="EC" id="3.5.1.28"/>
    </reaction>
</comment>
<feature type="compositionally biased region" description="Acidic residues" evidence="16">
    <location>
        <begin position="72"/>
        <end position="110"/>
    </location>
</feature>
<dbReference type="InterPro" id="IPR002901">
    <property type="entry name" value="MGlyc_endo_b_GlcNAc-like_dom"/>
</dbReference>
<dbReference type="Pfam" id="PF01832">
    <property type="entry name" value="Glucosaminidase"/>
    <property type="match status" value="1"/>
</dbReference>
<keyword evidence="10 17" id="KW-0732">Signal</keyword>
<comment type="caution">
    <text evidence="20">The sequence shown here is derived from an EMBL/GenBank/DDBJ whole genome shotgun (WGS) entry which is preliminary data.</text>
</comment>
<organism evidence="20 21">
    <name type="scientific">Salinicoccus roseus</name>
    <dbReference type="NCBI Taxonomy" id="45670"/>
    <lineage>
        <taxon>Bacteria</taxon>
        <taxon>Bacillati</taxon>
        <taxon>Bacillota</taxon>
        <taxon>Bacilli</taxon>
        <taxon>Bacillales</taxon>
        <taxon>Staphylococcaceae</taxon>
        <taxon>Salinicoccus</taxon>
    </lineage>
</organism>
<evidence type="ECO:0000313" key="21">
    <source>
        <dbReference type="Proteomes" id="UP000527860"/>
    </source>
</evidence>
<dbReference type="Gene3D" id="2.30.30.170">
    <property type="match status" value="6"/>
</dbReference>
<dbReference type="InterPro" id="IPR036505">
    <property type="entry name" value="Amidase/PGRP_sf"/>
</dbReference>
<keyword evidence="13" id="KW-0511">Multifunctional enzyme</keyword>
<dbReference type="Pfam" id="PF01510">
    <property type="entry name" value="Amidase_2"/>
    <property type="match status" value="1"/>
</dbReference>
<feature type="domain" description="N-acetylmuramoyl-L-alanine amidase" evidence="19">
    <location>
        <begin position="415"/>
        <end position="556"/>
    </location>
</feature>
<evidence type="ECO:0000313" key="20">
    <source>
        <dbReference type="EMBL" id="MDB0579530.1"/>
    </source>
</evidence>
<keyword evidence="14" id="KW-0961">Cell wall biogenesis/degradation</keyword>
<evidence type="ECO:0000259" key="19">
    <source>
        <dbReference type="SMART" id="SM00644"/>
    </source>
</evidence>
<evidence type="ECO:0000256" key="4">
    <source>
        <dbReference type="ARBA" id="ARBA00007974"/>
    </source>
</evidence>
<dbReference type="SUPFAM" id="SSF55846">
    <property type="entry name" value="N-acetylmuramoyl-L-alanine amidase-like"/>
    <property type="match status" value="1"/>
</dbReference>
<comment type="subunit">
    <text evidence="5">Oligomer; forms a ring structure at the cell surface which is important for efficient partitioning of daughter cells after cell division.</text>
</comment>
<dbReference type="CDD" id="cd06583">
    <property type="entry name" value="PGRP"/>
    <property type="match status" value="1"/>
</dbReference>
<gene>
    <name evidence="20" type="ORF">F7P68_0003230</name>
</gene>
<evidence type="ECO:0000256" key="12">
    <source>
        <dbReference type="ARBA" id="ARBA00022801"/>
    </source>
</evidence>
<evidence type="ECO:0000256" key="2">
    <source>
        <dbReference type="ARBA" id="ARBA00004613"/>
    </source>
</evidence>
<evidence type="ECO:0000256" key="11">
    <source>
        <dbReference type="ARBA" id="ARBA00022737"/>
    </source>
</evidence>
<evidence type="ECO:0000256" key="5">
    <source>
        <dbReference type="ARBA" id="ARBA00011697"/>
    </source>
</evidence>
<evidence type="ECO:0000256" key="3">
    <source>
        <dbReference type="ARBA" id="ARBA00006088"/>
    </source>
</evidence>
<evidence type="ECO:0000256" key="10">
    <source>
        <dbReference type="ARBA" id="ARBA00022729"/>
    </source>
</evidence>
<feature type="domain" description="Mannosyl-glycoprotein endo-beta-N-acetylglucosamidase-like" evidence="18">
    <location>
        <begin position="1147"/>
        <end position="1306"/>
    </location>
</feature>
<reference evidence="20" key="2">
    <citation type="submission" date="2022-12" db="EMBL/GenBank/DDBJ databases">
        <title>Genome analysis and biological profiling of marine Salinicoccus roseus MOSEL-ME25.</title>
        <authorList>
            <person name="Mirza F.T."/>
            <person name="Xie Y."/>
            <person name="Shinwari Z.K."/>
        </authorList>
    </citation>
    <scope>NUCLEOTIDE SEQUENCE</scope>
    <source>
        <strain evidence="20">MOSEL-ME25</strain>
    </source>
</reference>
<name>A0ABT4YFD5_9STAP</name>
<evidence type="ECO:0000259" key="18">
    <source>
        <dbReference type="SMART" id="SM00047"/>
    </source>
</evidence>
<feature type="compositionally biased region" description="Low complexity" evidence="16">
    <location>
        <begin position="117"/>
        <end position="127"/>
    </location>
</feature>
<dbReference type="Gene3D" id="3.40.80.10">
    <property type="entry name" value="Peptidoglycan recognition protein-like"/>
    <property type="match status" value="1"/>
</dbReference>
<feature type="compositionally biased region" description="Basic and acidic residues" evidence="16">
    <location>
        <begin position="265"/>
        <end position="282"/>
    </location>
</feature>
<dbReference type="InterPro" id="IPR002502">
    <property type="entry name" value="Amidase_domain"/>
</dbReference>
<feature type="compositionally biased region" description="Basic and acidic residues" evidence="16">
    <location>
        <begin position="334"/>
        <end position="344"/>
    </location>
</feature>
<dbReference type="Proteomes" id="UP000527860">
    <property type="component" value="Unassembled WGS sequence"/>
</dbReference>
<comment type="subcellular location">
    <subcellularLocation>
        <location evidence="2">Secreted</location>
    </subcellularLocation>
</comment>
<dbReference type="EC" id="3.5.1.28" evidence="6"/>
<proteinExistence type="inferred from homology"/>
<dbReference type="SMART" id="SM00047">
    <property type="entry name" value="LYZ2"/>
    <property type="match status" value="1"/>
</dbReference>
<feature type="compositionally biased region" description="Acidic residues" evidence="16">
    <location>
        <begin position="139"/>
        <end position="150"/>
    </location>
</feature>
<comment type="similarity">
    <text evidence="4">In the C-terminal section; belongs to the glycosyl hydrolase 73 family.</text>
</comment>
<dbReference type="GeneID" id="77846457"/>
<evidence type="ECO:0000256" key="15">
    <source>
        <dbReference type="ARBA" id="ARBA00034414"/>
    </source>
</evidence>
<evidence type="ECO:0000256" key="14">
    <source>
        <dbReference type="ARBA" id="ARBA00023316"/>
    </source>
</evidence>
<dbReference type="InterPro" id="IPR025987">
    <property type="entry name" value="GW_dom"/>
</dbReference>
<dbReference type="RefSeq" id="WP_052443622.1">
    <property type="nucleotide sequence ID" value="NZ_JABEVU030000001.1"/>
</dbReference>
<dbReference type="InterPro" id="IPR038200">
    <property type="entry name" value="GW_dom_sf"/>
</dbReference>
<keyword evidence="9" id="KW-0964">Secreted</keyword>
<reference evidence="20" key="1">
    <citation type="submission" date="2020-04" db="EMBL/GenBank/DDBJ databases">
        <authorList>
            <person name="Tanveer F."/>
            <person name="Xie Y."/>
            <person name="Shinwari Z.K."/>
        </authorList>
    </citation>
    <scope>NUCLEOTIDE SEQUENCE</scope>
    <source>
        <strain evidence="20">MOSEL-ME25</strain>
    </source>
</reference>
<evidence type="ECO:0000256" key="1">
    <source>
        <dbReference type="ARBA" id="ARBA00001561"/>
    </source>
</evidence>
<comment type="similarity">
    <text evidence="3">In the N-terminal section; belongs to the N-acetylmuramoyl-L-alanine amidase 2 family.</text>
</comment>
<evidence type="ECO:0000256" key="8">
    <source>
        <dbReference type="ARBA" id="ARBA00016987"/>
    </source>
</evidence>
<evidence type="ECO:0000256" key="6">
    <source>
        <dbReference type="ARBA" id="ARBA00011901"/>
    </source>
</evidence>
<comment type="catalytic activity">
    <reaction evidence="15">
        <text>an N(4)-(oligosaccharide-(1-&gt;3)-[oligosaccharide-(1-&gt;6)]-beta-D-Man-(1-&gt;4)-beta-D-GlcNAc-(1-&gt;4)-alpha-D-GlcNAc)-L-asparaginyl-[protein] + H2O = an oligosaccharide-(1-&gt;3)-[oligosaccharide-(1-&gt;6)]-beta-D-Man-(1-&gt;4)-D-GlcNAc + N(4)-(N-acetyl-beta-D-glucosaminyl)-L-asparaginyl-[protein]</text>
        <dbReference type="Rhea" id="RHEA:73067"/>
        <dbReference type="Rhea" id="RHEA-COMP:12603"/>
        <dbReference type="Rhea" id="RHEA-COMP:18176"/>
        <dbReference type="ChEBI" id="CHEBI:15377"/>
        <dbReference type="ChEBI" id="CHEBI:132248"/>
        <dbReference type="ChEBI" id="CHEBI:192714"/>
        <dbReference type="ChEBI" id="CHEBI:192715"/>
        <dbReference type="EC" id="3.2.1.96"/>
    </reaction>
</comment>
<feature type="compositionally biased region" description="Low complexity" evidence="16">
    <location>
        <begin position="213"/>
        <end position="222"/>
    </location>
</feature>
<keyword evidence="12" id="KW-0378">Hydrolase</keyword>
<keyword evidence="21" id="KW-1185">Reference proteome</keyword>
<evidence type="ECO:0000256" key="17">
    <source>
        <dbReference type="SAM" id="SignalP"/>
    </source>
</evidence>
<dbReference type="EMBL" id="JABEVU030000001">
    <property type="protein sequence ID" value="MDB0579530.1"/>
    <property type="molecule type" value="Genomic_DNA"/>
</dbReference>
<feature type="region of interest" description="Disordered" evidence="16">
    <location>
        <begin position="26"/>
        <end position="348"/>
    </location>
</feature>
<feature type="chain" id="PRO_5046117812" description="Bifunctional autolysin" evidence="17">
    <location>
        <begin position="27"/>
        <end position="1310"/>
    </location>
</feature>
<keyword evidence="11" id="KW-0677">Repeat</keyword>